<keyword evidence="3" id="KW-1185">Reference proteome</keyword>
<reference evidence="2" key="1">
    <citation type="submission" date="2022-08" db="EMBL/GenBank/DDBJ databases">
        <title>The genomic sequence of strain Paenibacillus sp. SCIV0701.</title>
        <authorList>
            <person name="Zhao H."/>
        </authorList>
    </citation>
    <scope>NUCLEOTIDE SEQUENCE</scope>
    <source>
        <strain evidence="2">SCIV0701</strain>
    </source>
</reference>
<dbReference type="RefSeq" id="WP_257447649.1">
    <property type="nucleotide sequence ID" value="NZ_JANIPJ010000011.1"/>
</dbReference>
<keyword evidence="1" id="KW-0732">Signal</keyword>
<evidence type="ECO:0000313" key="2">
    <source>
        <dbReference type="EMBL" id="MCR2805352.1"/>
    </source>
</evidence>
<protein>
    <submittedName>
        <fullName evidence="2">Uncharacterized protein</fullName>
    </submittedName>
</protein>
<name>A0A9X2MS97_9BACL</name>
<dbReference type="EMBL" id="JANIPJ010000011">
    <property type="protein sequence ID" value="MCR2805352.1"/>
    <property type="molecule type" value="Genomic_DNA"/>
</dbReference>
<comment type="caution">
    <text evidence="2">The sequence shown here is derived from an EMBL/GenBank/DDBJ whole genome shotgun (WGS) entry which is preliminary data.</text>
</comment>
<sequence length="81" mass="9165">MLKTKAAICAFLCLSLIAGGALLHHRLKVERFPYDMRPPLPGGGYRIYNDFDSSENGFTFIPYQPREYVRIINTASEDAPE</sequence>
<dbReference type="AlphaFoldDB" id="A0A9X2MS97"/>
<accession>A0A9X2MS97</accession>
<gene>
    <name evidence="2" type="ORF">NQZ67_15805</name>
</gene>
<dbReference type="Proteomes" id="UP001141950">
    <property type="component" value="Unassembled WGS sequence"/>
</dbReference>
<proteinExistence type="predicted"/>
<evidence type="ECO:0000313" key="3">
    <source>
        <dbReference type="Proteomes" id="UP001141950"/>
    </source>
</evidence>
<evidence type="ECO:0000256" key="1">
    <source>
        <dbReference type="SAM" id="SignalP"/>
    </source>
</evidence>
<feature type="chain" id="PRO_5040853086" evidence="1">
    <location>
        <begin position="21"/>
        <end position="81"/>
    </location>
</feature>
<organism evidence="2 3">
    <name type="scientific">Paenibacillus soyae</name>
    <dbReference type="NCBI Taxonomy" id="2969249"/>
    <lineage>
        <taxon>Bacteria</taxon>
        <taxon>Bacillati</taxon>
        <taxon>Bacillota</taxon>
        <taxon>Bacilli</taxon>
        <taxon>Bacillales</taxon>
        <taxon>Paenibacillaceae</taxon>
        <taxon>Paenibacillus</taxon>
    </lineage>
</organism>
<feature type="signal peptide" evidence="1">
    <location>
        <begin position="1"/>
        <end position="20"/>
    </location>
</feature>